<accession>A0A0M3KBP5</accession>
<feature type="compositionally biased region" description="Low complexity" evidence="1">
    <location>
        <begin position="341"/>
        <end position="360"/>
    </location>
</feature>
<evidence type="ECO:0000313" key="4">
    <source>
        <dbReference type="WBParaSite" id="ASIM_0001839201-mRNA-1"/>
    </source>
</evidence>
<dbReference type="OrthoDB" id="10030037at2759"/>
<feature type="region of interest" description="Disordered" evidence="1">
    <location>
        <begin position="216"/>
        <end position="241"/>
    </location>
</feature>
<reference evidence="4" key="1">
    <citation type="submission" date="2017-02" db="UniProtKB">
        <authorList>
            <consortium name="WormBaseParasite"/>
        </authorList>
    </citation>
    <scope>IDENTIFICATION</scope>
</reference>
<dbReference type="WBParaSite" id="ASIM_0001839201-mRNA-1">
    <property type="protein sequence ID" value="ASIM_0001839201-mRNA-1"/>
    <property type="gene ID" value="ASIM_0001839201"/>
</dbReference>
<dbReference type="EMBL" id="UYRR01034580">
    <property type="protein sequence ID" value="VDK61461.1"/>
    <property type="molecule type" value="Genomic_DNA"/>
</dbReference>
<evidence type="ECO:0000313" key="2">
    <source>
        <dbReference type="EMBL" id="VDK61461.1"/>
    </source>
</evidence>
<dbReference type="AlphaFoldDB" id="A0A0M3KBP5"/>
<feature type="compositionally biased region" description="Basic residues" evidence="1">
    <location>
        <begin position="284"/>
        <end position="296"/>
    </location>
</feature>
<protein>
    <submittedName>
        <fullName evidence="4">PH domain-containing protein</fullName>
    </submittedName>
</protein>
<evidence type="ECO:0000256" key="1">
    <source>
        <dbReference type="SAM" id="MobiDB-lite"/>
    </source>
</evidence>
<name>A0A0M3KBP5_ANISI</name>
<sequence>MENTSSSPRRVQKFIVKKKRSIECFADAQMQRKSETEIGGIQSKSASKTLIMSDPQNISVSATVSLGVKNDVDLLKIAECRLKSTSDDISKALHSSASQLHKAQPQQAIIQKANITNVDATQNCPRPILVVHPAQKCFSHTAIRTFKTLADSTSTNDNTAVNTIIQLNGDEINDAEDDKKVSVDDWIGDAVNGKHFKTTDKTDNIDGNITISDNNGIDANNNNNNDAKSTTKYESHAPMKSTNPSITKFTLSKGLFSVPSRFSRDTKKELTFEVTEASSDRLQKWKSKLQTGRRHKDTSEPPPIIRSSSGENGEPMKVQELVMKKKRSNEAFAETKSLFERTTAGEGSAGSGTATRADAGIGTQIKT</sequence>
<reference evidence="2 3" key="2">
    <citation type="submission" date="2018-11" db="EMBL/GenBank/DDBJ databases">
        <authorList>
            <consortium name="Pathogen Informatics"/>
        </authorList>
    </citation>
    <scope>NUCLEOTIDE SEQUENCE [LARGE SCALE GENOMIC DNA]</scope>
</reference>
<evidence type="ECO:0000313" key="3">
    <source>
        <dbReference type="Proteomes" id="UP000267096"/>
    </source>
</evidence>
<feature type="region of interest" description="Disordered" evidence="1">
    <location>
        <begin position="283"/>
        <end position="315"/>
    </location>
</feature>
<gene>
    <name evidence="2" type="ORF">ASIM_LOCUS17793</name>
</gene>
<keyword evidence="3" id="KW-1185">Reference proteome</keyword>
<feature type="compositionally biased region" description="Low complexity" evidence="1">
    <location>
        <begin position="216"/>
        <end position="226"/>
    </location>
</feature>
<feature type="region of interest" description="Disordered" evidence="1">
    <location>
        <begin position="334"/>
        <end position="367"/>
    </location>
</feature>
<dbReference type="Proteomes" id="UP000267096">
    <property type="component" value="Unassembled WGS sequence"/>
</dbReference>
<organism evidence="4">
    <name type="scientific">Anisakis simplex</name>
    <name type="common">Herring worm</name>
    <dbReference type="NCBI Taxonomy" id="6269"/>
    <lineage>
        <taxon>Eukaryota</taxon>
        <taxon>Metazoa</taxon>
        <taxon>Ecdysozoa</taxon>
        <taxon>Nematoda</taxon>
        <taxon>Chromadorea</taxon>
        <taxon>Rhabditida</taxon>
        <taxon>Spirurina</taxon>
        <taxon>Ascaridomorpha</taxon>
        <taxon>Ascaridoidea</taxon>
        <taxon>Anisakidae</taxon>
        <taxon>Anisakis</taxon>
        <taxon>Anisakis simplex complex</taxon>
    </lineage>
</organism>
<proteinExistence type="predicted"/>